<reference evidence="3 4" key="1">
    <citation type="submission" date="2023-06" db="EMBL/GenBank/DDBJ databases">
        <title>Rhodococcus indonesiensis sp. nov a new member of the Rhodococcus ruber lineage isolated from a sediment of neutral hot spring.</title>
        <authorList>
            <person name="Kusuma A.B."/>
            <person name="Fenylestari G."/>
            <person name="Ammar F."/>
            <person name="Nouioui I."/>
            <person name="Goodfellow M."/>
        </authorList>
    </citation>
    <scope>NUCLEOTIDE SEQUENCE [LARGE SCALE GENOMIC DNA]</scope>
    <source>
        <strain evidence="3 4">CSLK01-03</strain>
    </source>
</reference>
<evidence type="ECO:0000313" key="3">
    <source>
        <dbReference type="EMBL" id="MDM7489338.1"/>
    </source>
</evidence>
<keyword evidence="1" id="KW-0521">NADP</keyword>
<dbReference type="Gene3D" id="3.90.180.10">
    <property type="entry name" value="Medium-chain alcohol dehydrogenases, catalytic domain"/>
    <property type="match status" value="1"/>
</dbReference>
<protein>
    <submittedName>
        <fullName evidence="3">NADP-dependent oxidoreductase</fullName>
        <ecNumber evidence="3">1.-.-.-</ecNumber>
    </submittedName>
</protein>
<dbReference type="EC" id="1.-.-.-" evidence="3"/>
<dbReference type="SUPFAM" id="SSF51735">
    <property type="entry name" value="NAD(P)-binding Rossmann-fold domains"/>
    <property type="match status" value="1"/>
</dbReference>
<name>A0ABT7RNW9_9NOCA</name>
<dbReference type="Gene3D" id="3.40.50.720">
    <property type="entry name" value="NAD(P)-binding Rossmann-like Domain"/>
    <property type="match status" value="1"/>
</dbReference>
<organism evidence="3 4">
    <name type="scientific">Rhodococcus indonesiensis</name>
    <dbReference type="NCBI Taxonomy" id="3055869"/>
    <lineage>
        <taxon>Bacteria</taxon>
        <taxon>Bacillati</taxon>
        <taxon>Actinomycetota</taxon>
        <taxon>Actinomycetes</taxon>
        <taxon>Mycobacteriales</taxon>
        <taxon>Nocardiaceae</taxon>
        <taxon>Rhodococcus</taxon>
    </lineage>
</organism>
<dbReference type="InterPro" id="IPR051603">
    <property type="entry name" value="Zinc-ADH_QOR/CCCR"/>
</dbReference>
<sequence>MRIASDGSMSVGDVAMPQVKAGTVRIRVAAAAVNPTDLAMRSMGRLMTGVEGPWVPGMDAAGVVDAVAAGSRYDVGQRVMAITVPYGTRTGAQAEYVTVPEASIAPIDDSLAFAEAATIPMNALTAHQALAEMNLAAGETVAVTGGAGHLASYFTAFAVQRGMRVIADAAPAERDAVRSSGAAEVVDRGPGVAERIRQLHPDGVGAVLDTALLGAEIVPAVRDGGMVVAVRPGEISREREIEIRPILVSTYARNDAAVAEVAHSVREGVISGRVAGVYPVEQAESAYRRMAEGGVRGRLVIDFGPVQGLGTARESDPQ</sequence>
<comment type="caution">
    <text evidence="3">The sequence shown here is derived from an EMBL/GenBank/DDBJ whole genome shotgun (WGS) entry which is preliminary data.</text>
</comment>
<dbReference type="SMART" id="SM00829">
    <property type="entry name" value="PKS_ER"/>
    <property type="match status" value="1"/>
</dbReference>
<evidence type="ECO:0000313" key="4">
    <source>
        <dbReference type="Proteomes" id="UP001233164"/>
    </source>
</evidence>
<dbReference type="InterPro" id="IPR011032">
    <property type="entry name" value="GroES-like_sf"/>
</dbReference>
<evidence type="ECO:0000256" key="1">
    <source>
        <dbReference type="ARBA" id="ARBA00022857"/>
    </source>
</evidence>
<dbReference type="InterPro" id="IPR036291">
    <property type="entry name" value="NAD(P)-bd_dom_sf"/>
</dbReference>
<keyword evidence="3" id="KW-0560">Oxidoreductase</keyword>
<dbReference type="Proteomes" id="UP001233164">
    <property type="component" value="Unassembled WGS sequence"/>
</dbReference>
<dbReference type="EMBL" id="JAUBOF010000044">
    <property type="protein sequence ID" value="MDM7489338.1"/>
    <property type="molecule type" value="Genomic_DNA"/>
</dbReference>
<proteinExistence type="predicted"/>
<keyword evidence="4" id="KW-1185">Reference proteome</keyword>
<dbReference type="PANTHER" id="PTHR44154">
    <property type="entry name" value="QUINONE OXIDOREDUCTASE"/>
    <property type="match status" value="1"/>
</dbReference>
<dbReference type="PANTHER" id="PTHR44154:SF1">
    <property type="entry name" value="QUINONE OXIDOREDUCTASE"/>
    <property type="match status" value="1"/>
</dbReference>
<feature type="domain" description="Enoyl reductase (ER)" evidence="2">
    <location>
        <begin position="4"/>
        <end position="301"/>
    </location>
</feature>
<dbReference type="SUPFAM" id="SSF50129">
    <property type="entry name" value="GroES-like"/>
    <property type="match status" value="1"/>
</dbReference>
<evidence type="ECO:0000259" key="2">
    <source>
        <dbReference type="SMART" id="SM00829"/>
    </source>
</evidence>
<dbReference type="GO" id="GO:0016491">
    <property type="term" value="F:oxidoreductase activity"/>
    <property type="evidence" value="ECO:0007669"/>
    <property type="project" value="UniProtKB-KW"/>
</dbReference>
<gene>
    <name evidence="3" type="ORF">QT969_13720</name>
</gene>
<dbReference type="InterPro" id="IPR020843">
    <property type="entry name" value="ER"/>
</dbReference>
<dbReference type="CDD" id="cd05289">
    <property type="entry name" value="MDR_like_2"/>
    <property type="match status" value="1"/>
</dbReference>
<dbReference type="InterPro" id="IPR013154">
    <property type="entry name" value="ADH-like_N"/>
</dbReference>
<dbReference type="Pfam" id="PF08240">
    <property type="entry name" value="ADH_N"/>
    <property type="match status" value="1"/>
</dbReference>
<accession>A0ABT7RNW9</accession>
<dbReference type="RefSeq" id="WP_289379377.1">
    <property type="nucleotide sequence ID" value="NZ_JAUBOF010000044.1"/>
</dbReference>
<dbReference type="Pfam" id="PF13602">
    <property type="entry name" value="ADH_zinc_N_2"/>
    <property type="match status" value="1"/>
</dbReference>